<protein>
    <submittedName>
        <fullName evidence="1">Uncharacterized protein</fullName>
    </submittedName>
</protein>
<dbReference type="EMBL" id="JAGKHQ010000015">
    <property type="protein sequence ID" value="KAG7495567.1"/>
    <property type="molecule type" value="Genomic_DNA"/>
</dbReference>
<dbReference type="AlphaFoldDB" id="A0AAV6QU41"/>
<evidence type="ECO:0000313" key="1">
    <source>
        <dbReference type="EMBL" id="KAG7495567.1"/>
    </source>
</evidence>
<organism evidence="1 2">
    <name type="scientific">Solea senegalensis</name>
    <name type="common">Senegalese sole</name>
    <dbReference type="NCBI Taxonomy" id="28829"/>
    <lineage>
        <taxon>Eukaryota</taxon>
        <taxon>Metazoa</taxon>
        <taxon>Chordata</taxon>
        <taxon>Craniata</taxon>
        <taxon>Vertebrata</taxon>
        <taxon>Euteleostomi</taxon>
        <taxon>Actinopterygii</taxon>
        <taxon>Neopterygii</taxon>
        <taxon>Teleostei</taxon>
        <taxon>Neoteleostei</taxon>
        <taxon>Acanthomorphata</taxon>
        <taxon>Carangaria</taxon>
        <taxon>Pleuronectiformes</taxon>
        <taxon>Pleuronectoidei</taxon>
        <taxon>Soleidae</taxon>
        <taxon>Solea</taxon>
    </lineage>
</organism>
<keyword evidence="2" id="KW-1185">Reference proteome</keyword>
<evidence type="ECO:0000313" key="2">
    <source>
        <dbReference type="Proteomes" id="UP000693946"/>
    </source>
</evidence>
<name>A0AAV6QU41_SOLSE</name>
<reference evidence="1 2" key="1">
    <citation type="journal article" date="2021" name="Sci. Rep.">
        <title>Chromosome anchoring in Senegalese sole (Solea senegalensis) reveals sex-associated markers and genome rearrangements in flatfish.</title>
        <authorList>
            <person name="Guerrero-Cozar I."/>
            <person name="Gomez-Garrido J."/>
            <person name="Berbel C."/>
            <person name="Martinez-Blanch J.F."/>
            <person name="Alioto T."/>
            <person name="Claros M.G."/>
            <person name="Gagnaire P.A."/>
            <person name="Manchado M."/>
        </authorList>
    </citation>
    <scope>NUCLEOTIDE SEQUENCE [LARGE SCALE GENOMIC DNA]</scope>
    <source>
        <strain evidence="1">Sse05_10M</strain>
    </source>
</reference>
<accession>A0AAV6QU41</accession>
<comment type="caution">
    <text evidence="1">The sequence shown here is derived from an EMBL/GenBank/DDBJ whole genome shotgun (WGS) entry which is preliminary data.</text>
</comment>
<dbReference type="Proteomes" id="UP000693946">
    <property type="component" value="Linkage Group LG3"/>
</dbReference>
<gene>
    <name evidence="1" type="ORF">JOB18_001760</name>
</gene>
<proteinExistence type="predicted"/>
<sequence>MYKQELWELSGPVVSFTSFSGLNEMNDPHTMCLKSSRKRAGQDSTESWVSRQWSTRDRSCHKDESKTASATQPRTYLKVQEVVGTWLVSIATNPVDEC</sequence>